<proteinExistence type="predicted"/>
<protein>
    <submittedName>
        <fullName evidence="3">Isopentenyl-diphosphate delta-isomerase</fullName>
    </submittedName>
</protein>
<dbReference type="AlphaFoldDB" id="A0A0G0JEG7"/>
<dbReference type="InterPro" id="IPR020084">
    <property type="entry name" value="NUDIX_hydrolase_CS"/>
</dbReference>
<dbReference type="GO" id="GO:0016787">
    <property type="term" value="F:hydrolase activity"/>
    <property type="evidence" value="ECO:0007669"/>
    <property type="project" value="UniProtKB-KW"/>
</dbReference>
<dbReference type="Gene3D" id="3.90.79.10">
    <property type="entry name" value="Nucleoside Triphosphate Pyrophosphohydrolase"/>
    <property type="match status" value="1"/>
</dbReference>
<dbReference type="PANTHER" id="PTHR43736">
    <property type="entry name" value="ADP-RIBOSE PYROPHOSPHATASE"/>
    <property type="match status" value="1"/>
</dbReference>
<dbReference type="PANTHER" id="PTHR43736:SF1">
    <property type="entry name" value="DIHYDRONEOPTERIN TRIPHOSPHATE DIPHOSPHATASE"/>
    <property type="match status" value="1"/>
</dbReference>
<organism evidence="3 4">
    <name type="scientific">Candidatus Roizmanbacteria bacterium GW2011_GWC2_37_13</name>
    <dbReference type="NCBI Taxonomy" id="1618486"/>
    <lineage>
        <taxon>Bacteria</taxon>
        <taxon>Candidatus Roizmaniibacteriota</taxon>
    </lineage>
</organism>
<dbReference type="Proteomes" id="UP000034917">
    <property type="component" value="Unassembled WGS sequence"/>
</dbReference>
<feature type="domain" description="Nudix hydrolase" evidence="2">
    <location>
        <begin position="27"/>
        <end position="157"/>
    </location>
</feature>
<dbReference type="Pfam" id="PF00293">
    <property type="entry name" value="NUDIX"/>
    <property type="match status" value="1"/>
</dbReference>
<dbReference type="EMBL" id="LBSV01000002">
    <property type="protein sequence ID" value="KKQ26571.1"/>
    <property type="molecule type" value="Genomic_DNA"/>
</dbReference>
<name>A0A0G0JEG7_9BACT</name>
<evidence type="ECO:0000313" key="4">
    <source>
        <dbReference type="Proteomes" id="UP000034917"/>
    </source>
</evidence>
<dbReference type="InterPro" id="IPR015797">
    <property type="entry name" value="NUDIX_hydrolase-like_dom_sf"/>
</dbReference>
<dbReference type="PROSITE" id="PS00893">
    <property type="entry name" value="NUDIX_BOX"/>
    <property type="match status" value="1"/>
</dbReference>
<comment type="caution">
    <text evidence="3">The sequence shown here is derived from an EMBL/GenBank/DDBJ whole genome shotgun (WGS) entry which is preliminary data.</text>
</comment>
<sequence>MEKVDIVDENLKILSTVDKQEAHKKGLLHPTVIAEVINSKGEWLLVKQADRKQDPGQFVSPVGGHVSSAENFENALKREAMEEVGLKDFQYKLVGKRIYKRQWAKGIENHYFIVYEIYSDAEPILNDESVEFKRFKPKEIKDLLKENPKMFGYAFHFVVKNFYFSLFLG</sequence>
<dbReference type="GO" id="GO:0016853">
    <property type="term" value="F:isomerase activity"/>
    <property type="evidence" value="ECO:0007669"/>
    <property type="project" value="UniProtKB-KW"/>
</dbReference>
<dbReference type="PROSITE" id="PS51462">
    <property type="entry name" value="NUDIX"/>
    <property type="match status" value="1"/>
</dbReference>
<evidence type="ECO:0000259" key="2">
    <source>
        <dbReference type="PROSITE" id="PS51462"/>
    </source>
</evidence>
<evidence type="ECO:0000313" key="3">
    <source>
        <dbReference type="EMBL" id="KKQ26571.1"/>
    </source>
</evidence>
<reference evidence="3 4" key="1">
    <citation type="journal article" date="2015" name="Nature">
        <title>rRNA introns, odd ribosomes, and small enigmatic genomes across a large radiation of phyla.</title>
        <authorList>
            <person name="Brown C.T."/>
            <person name="Hug L.A."/>
            <person name="Thomas B.C."/>
            <person name="Sharon I."/>
            <person name="Castelle C.J."/>
            <person name="Singh A."/>
            <person name="Wilkins M.J."/>
            <person name="Williams K.H."/>
            <person name="Banfield J.F."/>
        </authorList>
    </citation>
    <scope>NUCLEOTIDE SEQUENCE [LARGE SCALE GENOMIC DNA]</scope>
</reference>
<dbReference type="SUPFAM" id="SSF55811">
    <property type="entry name" value="Nudix"/>
    <property type="match status" value="1"/>
</dbReference>
<accession>A0A0G0JEG7</accession>
<dbReference type="InterPro" id="IPR000086">
    <property type="entry name" value="NUDIX_hydrolase_dom"/>
</dbReference>
<keyword evidence="1" id="KW-0378">Hydrolase</keyword>
<evidence type="ECO:0000256" key="1">
    <source>
        <dbReference type="ARBA" id="ARBA00022801"/>
    </source>
</evidence>
<keyword evidence="3" id="KW-0413">Isomerase</keyword>
<gene>
    <name evidence="3" type="ORF">US40_C0002G0105</name>
</gene>